<accession>A0A1Y4L366</accession>
<evidence type="ECO:0008006" key="3">
    <source>
        <dbReference type="Google" id="ProtNLM"/>
    </source>
</evidence>
<dbReference type="Pfam" id="PF04883">
    <property type="entry name" value="HK97-gp10_like"/>
    <property type="match status" value="1"/>
</dbReference>
<name>A0A1Y4L366_9FIRM</name>
<dbReference type="EMBL" id="NFKK01000024">
    <property type="protein sequence ID" value="OUP51126.1"/>
    <property type="molecule type" value="Genomic_DNA"/>
</dbReference>
<gene>
    <name evidence="1" type="ORF">B5F17_13420</name>
</gene>
<dbReference type="InterPro" id="IPR010064">
    <property type="entry name" value="HK97-gp10_tail"/>
</dbReference>
<dbReference type="RefSeq" id="WP_087374620.1">
    <property type="nucleotide sequence ID" value="NZ_NFKK01000024.1"/>
</dbReference>
<proteinExistence type="predicted"/>
<reference evidence="2" key="1">
    <citation type="submission" date="2017-04" db="EMBL/GenBank/DDBJ databases">
        <title>Function of individual gut microbiota members based on whole genome sequencing of pure cultures obtained from chicken caecum.</title>
        <authorList>
            <person name="Medvecky M."/>
            <person name="Cejkova D."/>
            <person name="Polansky O."/>
            <person name="Karasova D."/>
            <person name="Kubasova T."/>
            <person name="Cizek A."/>
            <person name="Rychlik I."/>
        </authorList>
    </citation>
    <scope>NUCLEOTIDE SEQUENCE [LARGE SCALE GENOMIC DNA]</scope>
    <source>
        <strain evidence="2">An180</strain>
    </source>
</reference>
<dbReference type="Proteomes" id="UP000195897">
    <property type="component" value="Unassembled WGS sequence"/>
</dbReference>
<dbReference type="AlphaFoldDB" id="A0A1Y4L366"/>
<sequence>MNLSEYADRLRRNESQVNDRMVEAMRNATMRAVEKAQELTPPNGDVRGANTRTGDMKAHWATDSQTAPQQRGNNLVTVLANNVQYASYVNDGHRMDRHFVPGLVINAAGILDYNPGGEGGIVVGTKTTYVPGLHMTDEAKKVFQSVLESELRRLGELFE</sequence>
<protein>
    <recommendedName>
        <fullName evidence="3">HK97 gp10 family phage protein</fullName>
    </recommendedName>
</protein>
<evidence type="ECO:0000313" key="2">
    <source>
        <dbReference type="Proteomes" id="UP000195897"/>
    </source>
</evidence>
<evidence type="ECO:0000313" key="1">
    <source>
        <dbReference type="EMBL" id="OUP51126.1"/>
    </source>
</evidence>
<organism evidence="1 2">
    <name type="scientific">Butyricicoccus pullicaecorum</name>
    <dbReference type="NCBI Taxonomy" id="501571"/>
    <lineage>
        <taxon>Bacteria</taxon>
        <taxon>Bacillati</taxon>
        <taxon>Bacillota</taxon>
        <taxon>Clostridia</taxon>
        <taxon>Eubacteriales</taxon>
        <taxon>Butyricicoccaceae</taxon>
        <taxon>Butyricicoccus</taxon>
    </lineage>
</organism>
<comment type="caution">
    <text evidence="1">The sequence shown here is derived from an EMBL/GenBank/DDBJ whole genome shotgun (WGS) entry which is preliminary data.</text>
</comment>